<keyword evidence="4" id="KW-0547">Nucleotide-binding</keyword>
<evidence type="ECO:0000256" key="7">
    <source>
        <dbReference type="ARBA" id="ARBA00022840"/>
    </source>
</evidence>
<feature type="domain" description="Protein kinase" evidence="9">
    <location>
        <begin position="1"/>
        <end position="69"/>
    </location>
</feature>
<comment type="cofactor">
    <cofactor evidence="1">
        <name>Mg(2+)</name>
        <dbReference type="ChEBI" id="CHEBI:18420"/>
    </cofactor>
</comment>
<evidence type="ECO:0000256" key="1">
    <source>
        <dbReference type="ARBA" id="ARBA00001946"/>
    </source>
</evidence>
<evidence type="ECO:0000256" key="6">
    <source>
        <dbReference type="ARBA" id="ARBA00022837"/>
    </source>
</evidence>
<evidence type="ECO:0000256" key="8">
    <source>
        <dbReference type="ARBA" id="ARBA00024334"/>
    </source>
</evidence>
<comment type="similarity">
    <text evidence="8">Belongs to the protein kinase superfamily. Ser/Thr protein kinase family. CDPK subfamily.</text>
</comment>
<feature type="non-terminal residue" evidence="11">
    <location>
        <position position="1"/>
    </location>
</feature>
<feature type="domain" description="EF-hand" evidence="10">
    <location>
        <begin position="150"/>
        <end position="185"/>
    </location>
</feature>
<name>A0ABN9V472_9DINO</name>
<dbReference type="SMART" id="SM00054">
    <property type="entry name" value="EFh"/>
    <property type="match status" value="2"/>
</dbReference>
<keyword evidence="7" id="KW-0067">ATP-binding</keyword>
<dbReference type="PROSITE" id="PS00018">
    <property type="entry name" value="EF_HAND_1"/>
    <property type="match status" value="2"/>
</dbReference>
<dbReference type="InterPro" id="IPR011992">
    <property type="entry name" value="EF-hand-dom_pair"/>
</dbReference>
<proteinExistence type="inferred from homology"/>
<keyword evidence="2" id="KW-0723">Serine/threonine-protein kinase</keyword>
<dbReference type="Gene3D" id="1.10.238.10">
    <property type="entry name" value="EF-hand"/>
    <property type="match status" value="2"/>
</dbReference>
<evidence type="ECO:0000313" key="12">
    <source>
        <dbReference type="Proteomes" id="UP001189429"/>
    </source>
</evidence>
<dbReference type="SUPFAM" id="SSF56112">
    <property type="entry name" value="Protein kinase-like (PK-like)"/>
    <property type="match status" value="1"/>
</dbReference>
<keyword evidence="6" id="KW-0106">Calcium</keyword>
<reference evidence="11" key="1">
    <citation type="submission" date="2023-10" db="EMBL/GenBank/DDBJ databases">
        <authorList>
            <person name="Chen Y."/>
            <person name="Shah S."/>
            <person name="Dougan E. K."/>
            <person name="Thang M."/>
            <person name="Chan C."/>
        </authorList>
    </citation>
    <scope>NUCLEOTIDE SEQUENCE [LARGE SCALE GENOMIC DNA]</scope>
</reference>
<dbReference type="InterPro" id="IPR011009">
    <property type="entry name" value="Kinase-like_dom_sf"/>
</dbReference>
<dbReference type="CDD" id="cd00051">
    <property type="entry name" value="EFh"/>
    <property type="match status" value="1"/>
</dbReference>
<evidence type="ECO:0000313" key="11">
    <source>
        <dbReference type="EMBL" id="CAK0867455.1"/>
    </source>
</evidence>
<dbReference type="Pfam" id="PF13499">
    <property type="entry name" value="EF-hand_7"/>
    <property type="match status" value="1"/>
</dbReference>
<dbReference type="PROSITE" id="PS50011">
    <property type="entry name" value="PROTEIN_KINASE_DOM"/>
    <property type="match status" value="1"/>
</dbReference>
<protein>
    <recommendedName>
        <fullName evidence="13">Non-specific serine/threonine protein kinase</fullName>
    </recommendedName>
</protein>
<dbReference type="Proteomes" id="UP001189429">
    <property type="component" value="Unassembled WGS sequence"/>
</dbReference>
<evidence type="ECO:0008006" key="13">
    <source>
        <dbReference type="Google" id="ProtNLM"/>
    </source>
</evidence>
<dbReference type="InterPro" id="IPR050205">
    <property type="entry name" value="CDPK_Ser/Thr_kinases"/>
</dbReference>
<evidence type="ECO:0000259" key="10">
    <source>
        <dbReference type="PROSITE" id="PS50222"/>
    </source>
</evidence>
<dbReference type="PROSITE" id="PS50222">
    <property type="entry name" value="EF_HAND_2"/>
    <property type="match status" value="2"/>
</dbReference>
<gene>
    <name evidence="11" type="ORF">PCOR1329_LOCUS54387</name>
</gene>
<feature type="domain" description="EF-hand" evidence="10">
    <location>
        <begin position="113"/>
        <end position="148"/>
    </location>
</feature>
<dbReference type="InterPro" id="IPR018247">
    <property type="entry name" value="EF_Hand_1_Ca_BS"/>
</dbReference>
<organism evidence="11 12">
    <name type="scientific">Prorocentrum cordatum</name>
    <dbReference type="NCBI Taxonomy" id="2364126"/>
    <lineage>
        <taxon>Eukaryota</taxon>
        <taxon>Sar</taxon>
        <taxon>Alveolata</taxon>
        <taxon>Dinophyceae</taxon>
        <taxon>Prorocentrales</taxon>
        <taxon>Prorocentraceae</taxon>
        <taxon>Prorocentrum</taxon>
    </lineage>
</organism>
<accession>A0ABN9V472</accession>
<keyword evidence="5" id="KW-0418">Kinase</keyword>
<dbReference type="PANTHER" id="PTHR24349">
    <property type="entry name" value="SERINE/THREONINE-PROTEIN KINASE"/>
    <property type="match status" value="1"/>
</dbReference>
<dbReference type="InterPro" id="IPR002048">
    <property type="entry name" value="EF_hand_dom"/>
</dbReference>
<evidence type="ECO:0000259" key="9">
    <source>
        <dbReference type="PROSITE" id="PS50011"/>
    </source>
</evidence>
<dbReference type="SUPFAM" id="SSF47473">
    <property type="entry name" value="EF-hand"/>
    <property type="match status" value="1"/>
</dbReference>
<evidence type="ECO:0000256" key="2">
    <source>
        <dbReference type="ARBA" id="ARBA00022527"/>
    </source>
</evidence>
<keyword evidence="3" id="KW-0808">Transferase</keyword>
<evidence type="ECO:0000256" key="4">
    <source>
        <dbReference type="ARBA" id="ARBA00022741"/>
    </source>
</evidence>
<keyword evidence="12" id="KW-1185">Reference proteome</keyword>
<dbReference type="Pfam" id="PF00069">
    <property type="entry name" value="Pkinase"/>
    <property type="match status" value="1"/>
</dbReference>
<dbReference type="InterPro" id="IPR000719">
    <property type="entry name" value="Prot_kinase_dom"/>
</dbReference>
<dbReference type="EMBL" id="CAUYUJ010016646">
    <property type="protein sequence ID" value="CAK0867455.1"/>
    <property type="molecule type" value="Genomic_DNA"/>
</dbReference>
<evidence type="ECO:0000256" key="3">
    <source>
        <dbReference type="ARBA" id="ARBA00022679"/>
    </source>
</evidence>
<dbReference type="Gene3D" id="1.10.510.10">
    <property type="entry name" value="Transferase(Phosphotransferase) domain 1"/>
    <property type="match status" value="1"/>
</dbReference>
<comment type="caution">
    <text evidence="11">The sequence shown here is derived from an EMBL/GenBank/DDBJ whole genome shotgun (WGS) entry which is preliminary data.</text>
</comment>
<sequence>VAYSALCGSPPFQGSLQQQLKNRRQELVPMEEPPWDTISAEAKEFIRALLRFDPQQRLSIDSTLAHPWLTARRAEAGAPGRRRRVLSNLEQFSHASDFFSICVGSVARQLDHSSLGDIRKVFGLLDTNADGVLDVEEVRVSYATYFGQEISQEDVAEIFSHLDLDGTGRITFTEFSAAGLGERSYTEGQAELLPEDQMSGGV</sequence>
<evidence type="ECO:0000256" key="5">
    <source>
        <dbReference type="ARBA" id="ARBA00022777"/>
    </source>
</evidence>